<sequence>MKEIFVCAQKKMIQIILLGIFILENINCNNLHTPNIPLLSYPRNIMWTVLLKKKCGLLAVQPITLTKRYPEYSYCLKSTIFVPQLSNSTIPWIALGLMYLLAYIK</sequence>
<accession>A0A0A9CQE5</accession>
<reference evidence="1" key="2">
    <citation type="journal article" date="2015" name="Data Brief">
        <title>Shoot transcriptome of the giant reed, Arundo donax.</title>
        <authorList>
            <person name="Barrero R.A."/>
            <person name="Guerrero F.D."/>
            <person name="Moolhuijzen P."/>
            <person name="Goolsby J.A."/>
            <person name="Tidwell J."/>
            <person name="Bellgard S.E."/>
            <person name="Bellgard M.I."/>
        </authorList>
    </citation>
    <scope>NUCLEOTIDE SEQUENCE</scope>
    <source>
        <tissue evidence="1">Shoot tissue taken approximately 20 cm above the soil surface</tissue>
    </source>
</reference>
<proteinExistence type="predicted"/>
<reference evidence="1" key="1">
    <citation type="submission" date="2014-09" db="EMBL/GenBank/DDBJ databases">
        <authorList>
            <person name="Magalhaes I.L.F."/>
            <person name="Oliveira U."/>
            <person name="Santos F.R."/>
            <person name="Vidigal T.H.D.A."/>
            <person name="Brescovit A.D."/>
            <person name="Santos A.J."/>
        </authorList>
    </citation>
    <scope>NUCLEOTIDE SEQUENCE</scope>
    <source>
        <tissue evidence="1">Shoot tissue taken approximately 20 cm above the soil surface</tissue>
    </source>
</reference>
<dbReference type="EMBL" id="GBRH01222305">
    <property type="protein sequence ID" value="JAD75590.1"/>
    <property type="molecule type" value="Transcribed_RNA"/>
</dbReference>
<evidence type="ECO:0000313" key="1">
    <source>
        <dbReference type="EMBL" id="JAD75590.1"/>
    </source>
</evidence>
<organism evidence="1">
    <name type="scientific">Arundo donax</name>
    <name type="common">Giant reed</name>
    <name type="synonym">Donax arundinaceus</name>
    <dbReference type="NCBI Taxonomy" id="35708"/>
    <lineage>
        <taxon>Eukaryota</taxon>
        <taxon>Viridiplantae</taxon>
        <taxon>Streptophyta</taxon>
        <taxon>Embryophyta</taxon>
        <taxon>Tracheophyta</taxon>
        <taxon>Spermatophyta</taxon>
        <taxon>Magnoliopsida</taxon>
        <taxon>Liliopsida</taxon>
        <taxon>Poales</taxon>
        <taxon>Poaceae</taxon>
        <taxon>PACMAD clade</taxon>
        <taxon>Arundinoideae</taxon>
        <taxon>Arundineae</taxon>
        <taxon>Arundo</taxon>
    </lineage>
</organism>
<dbReference type="AlphaFoldDB" id="A0A0A9CQE5"/>
<protein>
    <submittedName>
        <fullName evidence="1">Uncharacterized protein</fullName>
    </submittedName>
</protein>
<name>A0A0A9CQE5_ARUDO</name>